<evidence type="ECO:0000256" key="2">
    <source>
        <dbReference type="ARBA" id="ARBA00022603"/>
    </source>
</evidence>
<accession>A0ABW7VWT7</accession>
<comment type="caution">
    <text evidence="6">The sequence shown here is derived from an EMBL/GenBank/DDBJ whole genome shotgun (WGS) entry which is preliminary data.</text>
</comment>
<evidence type="ECO:0000313" key="7">
    <source>
        <dbReference type="Proteomes" id="UP001611494"/>
    </source>
</evidence>
<evidence type="ECO:0000256" key="1">
    <source>
        <dbReference type="ARBA" id="ARBA00010815"/>
    </source>
</evidence>
<evidence type="ECO:0000256" key="4">
    <source>
        <dbReference type="ARBA" id="ARBA00022691"/>
    </source>
</evidence>
<proteinExistence type="inferred from homology"/>
<dbReference type="GO" id="GO:0008168">
    <property type="term" value="F:methyltransferase activity"/>
    <property type="evidence" value="ECO:0007669"/>
    <property type="project" value="UniProtKB-KW"/>
</dbReference>
<keyword evidence="5" id="KW-0443">Lipid metabolism</keyword>
<dbReference type="InterPro" id="IPR003333">
    <property type="entry name" value="CMAS"/>
</dbReference>
<sequence length="296" mass="33864">MTSDTGAHQGASADAVEHHYDIGTDFYRLWLDPGLTYSCARWADGDDLEGAQQRKLDYLIDQARLTGTERILDIGCGWGSLMRAITARYAQTRVTGLTLSRDQYRYVRAQGAERTEVRLEHWHDHRPDTPYDTVFCVGALEHFVRFGLSRRERTATYRAFFDYCHSMMCPGGSLVIQTIGKGNRPLDQHSITDVRFLADEIFPESDPPRLAELAHASEKLFEIRSVVNDRHDYATTCAEWLRRLRARRAEAERLAGTRVAEAYERYLEASIRQFDEQHLVLYRIVLRTVESAAASG</sequence>
<dbReference type="InterPro" id="IPR050723">
    <property type="entry name" value="CFA/CMAS"/>
</dbReference>
<reference evidence="6 7" key="1">
    <citation type="submission" date="2024-10" db="EMBL/GenBank/DDBJ databases">
        <title>The Natural Products Discovery Center: Release of the First 8490 Sequenced Strains for Exploring Actinobacteria Biosynthetic Diversity.</title>
        <authorList>
            <person name="Kalkreuter E."/>
            <person name="Kautsar S.A."/>
            <person name="Yang D."/>
            <person name="Bader C.D."/>
            <person name="Teijaro C.N."/>
            <person name="Fluegel L."/>
            <person name="Davis C.M."/>
            <person name="Simpson J.R."/>
            <person name="Lauterbach L."/>
            <person name="Steele A.D."/>
            <person name="Gui C."/>
            <person name="Meng S."/>
            <person name="Li G."/>
            <person name="Viehrig K."/>
            <person name="Ye F."/>
            <person name="Su P."/>
            <person name="Kiefer A.F."/>
            <person name="Nichols A."/>
            <person name="Cepeda A.J."/>
            <person name="Yan W."/>
            <person name="Fan B."/>
            <person name="Jiang Y."/>
            <person name="Adhikari A."/>
            <person name="Zheng C.-J."/>
            <person name="Schuster L."/>
            <person name="Cowan T.M."/>
            <person name="Smanski M.J."/>
            <person name="Chevrette M.G."/>
            <person name="De Carvalho L.P.S."/>
            <person name="Shen B."/>
        </authorList>
    </citation>
    <scope>NUCLEOTIDE SEQUENCE [LARGE SCALE GENOMIC DNA]</scope>
    <source>
        <strain evidence="6 7">NPDC019377</strain>
    </source>
</reference>
<dbReference type="PANTHER" id="PTHR43667:SF1">
    <property type="entry name" value="CYCLOPROPANE-FATTY-ACYL-PHOSPHOLIPID SYNTHASE"/>
    <property type="match status" value="1"/>
</dbReference>
<evidence type="ECO:0000256" key="5">
    <source>
        <dbReference type="ARBA" id="ARBA00023098"/>
    </source>
</evidence>
<dbReference type="InterPro" id="IPR029063">
    <property type="entry name" value="SAM-dependent_MTases_sf"/>
</dbReference>
<comment type="similarity">
    <text evidence="1">Belongs to the CFA/CMAS family.</text>
</comment>
<gene>
    <name evidence="6" type="ORF">ACH49Z_08260</name>
</gene>
<keyword evidence="2 6" id="KW-0489">Methyltransferase</keyword>
<dbReference type="Proteomes" id="UP001611494">
    <property type="component" value="Unassembled WGS sequence"/>
</dbReference>
<dbReference type="EC" id="2.1.1.-" evidence="6"/>
<dbReference type="PIRSF" id="PIRSF003085">
    <property type="entry name" value="CMAS"/>
    <property type="match status" value="1"/>
</dbReference>
<dbReference type="PANTHER" id="PTHR43667">
    <property type="entry name" value="CYCLOPROPANE-FATTY-ACYL-PHOSPHOLIPID SYNTHASE"/>
    <property type="match status" value="1"/>
</dbReference>
<dbReference type="GO" id="GO:0032259">
    <property type="term" value="P:methylation"/>
    <property type="evidence" value="ECO:0007669"/>
    <property type="project" value="UniProtKB-KW"/>
</dbReference>
<evidence type="ECO:0000313" key="6">
    <source>
        <dbReference type="EMBL" id="MFI2229831.1"/>
    </source>
</evidence>
<keyword evidence="4" id="KW-0949">S-adenosyl-L-methionine</keyword>
<dbReference type="Pfam" id="PF02353">
    <property type="entry name" value="CMAS"/>
    <property type="match status" value="1"/>
</dbReference>
<dbReference type="SUPFAM" id="SSF53335">
    <property type="entry name" value="S-adenosyl-L-methionine-dependent methyltransferases"/>
    <property type="match status" value="1"/>
</dbReference>
<organism evidence="6 7">
    <name type="scientific">Nocardia testacea</name>
    <dbReference type="NCBI Taxonomy" id="248551"/>
    <lineage>
        <taxon>Bacteria</taxon>
        <taxon>Bacillati</taxon>
        <taxon>Actinomycetota</taxon>
        <taxon>Actinomycetes</taxon>
        <taxon>Mycobacteriales</taxon>
        <taxon>Nocardiaceae</taxon>
        <taxon>Nocardia</taxon>
    </lineage>
</organism>
<keyword evidence="3 6" id="KW-0808">Transferase</keyword>
<dbReference type="EMBL" id="JBIRYL010000001">
    <property type="protein sequence ID" value="MFI2229831.1"/>
    <property type="molecule type" value="Genomic_DNA"/>
</dbReference>
<dbReference type="Gene3D" id="3.40.50.150">
    <property type="entry name" value="Vaccinia Virus protein VP39"/>
    <property type="match status" value="1"/>
</dbReference>
<protein>
    <submittedName>
        <fullName evidence="6">Class I SAM-dependent methyltransferase</fullName>
        <ecNumber evidence="6">2.1.1.-</ecNumber>
    </submittedName>
</protein>
<evidence type="ECO:0000256" key="3">
    <source>
        <dbReference type="ARBA" id="ARBA00022679"/>
    </source>
</evidence>
<dbReference type="CDD" id="cd02440">
    <property type="entry name" value="AdoMet_MTases"/>
    <property type="match status" value="1"/>
</dbReference>
<keyword evidence="7" id="KW-1185">Reference proteome</keyword>
<dbReference type="RefSeq" id="WP_397060952.1">
    <property type="nucleotide sequence ID" value="NZ_JBIRYL010000001.1"/>
</dbReference>
<name>A0ABW7VWT7_9NOCA</name>